<keyword evidence="2" id="KW-1185">Reference proteome</keyword>
<proteinExistence type="predicted"/>
<name>A0A165ENR4_9APHY</name>
<gene>
    <name evidence="1" type="ORF">LAESUDRAFT_618937</name>
</gene>
<feature type="non-terminal residue" evidence="1">
    <location>
        <position position="1"/>
    </location>
</feature>
<dbReference type="STRING" id="1314785.A0A165ENR4"/>
<evidence type="ECO:0000313" key="1">
    <source>
        <dbReference type="EMBL" id="KZT07446.1"/>
    </source>
</evidence>
<dbReference type="AlphaFoldDB" id="A0A165ENR4"/>
<accession>A0A165ENR4</accession>
<evidence type="ECO:0000313" key="2">
    <source>
        <dbReference type="Proteomes" id="UP000076871"/>
    </source>
</evidence>
<dbReference type="RefSeq" id="XP_040765186.1">
    <property type="nucleotide sequence ID" value="XM_040903250.1"/>
</dbReference>
<protein>
    <submittedName>
        <fullName evidence="1">Uncharacterized protein</fullName>
    </submittedName>
</protein>
<dbReference type="GeneID" id="63820281"/>
<reference evidence="1 2" key="1">
    <citation type="journal article" date="2016" name="Mol. Biol. Evol.">
        <title>Comparative Genomics of Early-Diverging Mushroom-Forming Fungi Provides Insights into the Origins of Lignocellulose Decay Capabilities.</title>
        <authorList>
            <person name="Nagy L.G."/>
            <person name="Riley R."/>
            <person name="Tritt A."/>
            <person name="Adam C."/>
            <person name="Daum C."/>
            <person name="Floudas D."/>
            <person name="Sun H."/>
            <person name="Yadav J.S."/>
            <person name="Pangilinan J."/>
            <person name="Larsson K.H."/>
            <person name="Matsuura K."/>
            <person name="Barry K."/>
            <person name="Labutti K."/>
            <person name="Kuo R."/>
            <person name="Ohm R.A."/>
            <person name="Bhattacharya S.S."/>
            <person name="Shirouzu T."/>
            <person name="Yoshinaga Y."/>
            <person name="Martin F.M."/>
            <person name="Grigoriev I.V."/>
            <person name="Hibbett D.S."/>
        </authorList>
    </citation>
    <scope>NUCLEOTIDE SEQUENCE [LARGE SCALE GENOMIC DNA]</scope>
    <source>
        <strain evidence="1 2">93-53</strain>
    </source>
</reference>
<sequence>LSIIPLTSILHAVHLIPVYGTASIPHGLSNSQTLDMYRAFYVDKFADHHAFEI</sequence>
<dbReference type="OrthoDB" id="2794192at2759"/>
<organism evidence="1 2">
    <name type="scientific">Laetiporus sulphureus 93-53</name>
    <dbReference type="NCBI Taxonomy" id="1314785"/>
    <lineage>
        <taxon>Eukaryota</taxon>
        <taxon>Fungi</taxon>
        <taxon>Dikarya</taxon>
        <taxon>Basidiomycota</taxon>
        <taxon>Agaricomycotina</taxon>
        <taxon>Agaricomycetes</taxon>
        <taxon>Polyporales</taxon>
        <taxon>Laetiporus</taxon>
    </lineage>
</organism>
<dbReference type="Proteomes" id="UP000076871">
    <property type="component" value="Unassembled WGS sequence"/>
</dbReference>
<dbReference type="InParanoid" id="A0A165ENR4"/>
<feature type="non-terminal residue" evidence="1">
    <location>
        <position position="53"/>
    </location>
</feature>
<dbReference type="EMBL" id="KV427619">
    <property type="protein sequence ID" value="KZT07446.1"/>
    <property type="molecule type" value="Genomic_DNA"/>
</dbReference>